<dbReference type="SMART" id="SM00646">
    <property type="entry name" value="Ami_3"/>
    <property type="match status" value="1"/>
</dbReference>
<accession>A0A1M6T472</accession>
<dbReference type="SUPFAM" id="SSF53187">
    <property type="entry name" value="Zn-dependent exopeptidases"/>
    <property type="match status" value="1"/>
</dbReference>
<dbReference type="Pfam" id="PF01520">
    <property type="entry name" value="Amidase_3"/>
    <property type="match status" value="1"/>
</dbReference>
<dbReference type="InterPro" id="IPR002508">
    <property type="entry name" value="MurNAc-LAA_cat"/>
</dbReference>
<dbReference type="CDD" id="cd02696">
    <property type="entry name" value="MurNAc-LAA"/>
    <property type="match status" value="1"/>
</dbReference>
<gene>
    <name evidence="3" type="ORF">SAMN02745883_02227</name>
</gene>
<evidence type="ECO:0000256" key="1">
    <source>
        <dbReference type="ARBA" id="ARBA00022801"/>
    </source>
</evidence>
<evidence type="ECO:0000259" key="2">
    <source>
        <dbReference type="SMART" id="SM00646"/>
    </source>
</evidence>
<dbReference type="GO" id="GO:0009253">
    <property type="term" value="P:peptidoglycan catabolic process"/>
    <property type="evidence" value="ECO:0007669"/>
    <property type="project" value="InterPro"/>
</dbReference>
<dbReference type="STRING" id="1121266.SAMN02745883_02227"/>
<sequence>MNDSNEDVLIKVYDNKLKNITKISINKLIPNIVAAQIDIDYEFEVLKVQSIIARTMIIRKAKLFGGNGCEKYKDADICLDGHCIQYLDIESLKSKWGNDFEKNWNKLLKAEEDTKELIITFNNKVIDPKFHEVCGGATENAENVENHKIIYLRKVLCENCKQSLYWNNKRELTIREIEEKLGVKIDKISPIYGPDINGIIEEIERDESGRVVKIKIGDKIFKGTEIIKQLGLDSTRFGWNPVVFRFVTRGKGHGLGLCQYGANEMAKKGKSVREIIEYYYTGVDIKKYEKKNKDKPLSNKVIVIDPGHGGEENTGNIGNNGLMEKDVVLKIALKLSKILKDIGAEVILTRKEDTYVSLNERAKISNKIRPDFFLSIHMNSFGNSSISGTEIYHFRGDKEGEGLSSLIIEKLSEKIGTINKGVKTADFYLLRTVTTTAIHLEVSYITNPEEEKKFMDNYYIDLAAQAIAEGIKEYYEYH</sequence>
<dbReference type="InterPro" id="IPR050695">
    <property type="entry name" value="N-acetylmuramoyl_amidase_3"/>
</dbReference>
<evidence type="ECO:0000313" key="3">
    <source>
        <dbReference type="EMBL" id="SHK51578.1"/>
    </source>
</evidence>
<dbReference type="GO" id="GO:0030435">
    <property type="term" value="P:sporulation resulting in formation of a cellular spore"/>
    <property type="evidence" value="ECO:0007669"/>
    <property type="project" value="InterPro"/>
</dbReference>
<dbReference type="GO" id="GO:0008745">
    <property type="term" value="F:N-acetylmuramoyl-L-alanine amidase activity"/>
    <property type="evidence" value="ECO:0007669"/>
    <property type="project" value="InterPro"/>
</dbReference>
<dbReference type="RefSeq" id="WP_072968543.1">
    <property type="nucleotide sequence ID" value="NZ_FRAJ01000023.1"/>
</dbReference>
<name>A0A1M6T472_9FIRM</name>
<dbReference type="Pfam" id="PF08486">
    <property type="entry name" value="SpoIID"/>
    <property type="match status" value="1"/>
</dbReference>
<proteinExistence type="predicted"/>
<dbReference type="GO" id="GO:0030288">
    <property type="term" value="C:outer membrane-bounded periplasmic space"/>
    <property type="evidence" value="ECO:0007669"/>
    <property type="project" value="TreeGrafter"/>
</dbReference>
<reference evidence="3 4" key="1">
    <citation type="submission" date="2016-11" db="EMBL/GenBank/DDBJ databases">
        <authorList>
            <person name="Jaros S."/>
            <person name="Januszkiewicz K."/>
            <person name="Wedrychowicz H."/>
        </authorList>
    </citation>
    <scope>NUCLEOTIDE SEQUENCE [LARGE SCALE GENOMIC DNA]</scope>
    <source>
        <strain evidence="3 4">DSM 14501</strain>
    </source>
</reference>
<organism evidence="3 4">
    <name type="scientific">Caminicella sporogenes DSM 14501</name>
    <dbReference type="NCBI Taxonomy" id="1121266"/>
    <lineage>
        <taxon>Bacteria</taxon>
        <taxon>Bacillati</taxon>
        <taxon>Bacillota</taxon>
        <taxon>Clostridia</taxon>
        <taxon>Peptostreptococcales</taxon>
        <taxon>Caminicellaceae</taxon>
        <taxon>Caminicella</taxon>
    </lineage>
</organism>
<dbReference type="PANTHER" id="PTHR30404:SF0">
    <property type="entry name" value="N-ACETYLMURAMOYL-L-ALANINE AMIDASE AMIC"/>
    <property type="match status" value="1"/>
</dbReference>
<dbReference type="PANTHER" id="PTHR30404">
    <property type="entry name" value="N-ACETYLMURAMOYL-L-ALANINE AMIDASE"/>
    <property type="match status" value="1"/>
</dbReference>
<keyword evidence="4" id="KW-1185">Reference proteome</keyword>
<protein>
    <submittedName>
        <fullName evidence="3">Stage II sporulation protein D</fullName>
    </submittedName>
</protein>
<dbReference type="InterPro" id="IPR013693">
    <property type="entry name" value="SpoIID/LytB_N"/>
</dbReference>
<feature type="domain" description="MurNAc-LAA" evidence="2">
    <location>
        <begin position="362"/>
        <end position="472"/>
    </location>
</feature>
<dbReference type="InterPro" id="IPR014225">
    <property type="entry name" value="Spore_II_D_firmicutes"/>
</dbReference>
<dbReference type="NCBIfam" id="TIGR02870">
    <property type="entry name" value="spore_II_D"/>
    <property type="match status" value="1"/>
</dbReference>
<dbReference type="EMBL" id="FRAJ01000023">
    <property type="protein sequence ID" value="SHK51578.1"/>
    <property type="molecule type" value="Genomic_DNA"/>
</dbReference>
<dbReference type="NCBIfam" id="TIGR02669">
    <property type="entry name" value="SpoIID_LytB"/>
    <property type="match status" value="1"/>
</dbReference>
<dbReference type="Proteomes" id="UP000184082">
    <property type="component" value="Unassembled WGS sequence"/>
</dbReference>
<dbReference type="InterPro" id="IPR013486">
    <property type="entry name" value="SpoIID/LytB"/>
</dbReference>
<dbReference type="AlphaFoldDB" id="A0A1M6T472"/>
<evidence type="ECO:0000313" key="4">
    <source>
        <dbReference type="Proteomes" id="UP000184082"/>
    </source>
</evidence>
<dbReference type="Gene3D" id="3.40.630.40">
    <property type="entry name" value="Zn-dependent exopeptidases"/>
    <property type="match status" value="1"/>
</dbReference>
<keyword evidence="1" id="KW-0378">Hydrolase</keyword>